<proteinExistence type="predicted"/>
<protein>
    <submittedName>
        <fullName evidence="1">Uncharacterized protein</fullName>
    </submittedName>
</protein>
<keyword evidence="2" id="KW-1185">Reference proteome</keyword>
<evidence type="ECO:0000313" key="2">
    <source>
        <dbReference type="Proteomes" id="UP000699042"/>
    </source>
</evidence>
<reference evidence="1" key="1">
    <citation type="submission" date="2021-05" db="EMBL/GenBank/DDBJ databases">
        <title>Comparative genomics of three Colletotrichum scovillei strains and genetic complementation revealed genes involved fungal growth and virulence on chili pepper.</title>
        <authorList>
            <person name="Hsieh D.-K."/>
            <person name="Chuang S.-C."/>
            <person name="Chen C.-Y."/>
            <person name="Chao Y.-T."/>
            <person name="Lu M.-Y.J."/>
            <person name="Lee M.-H."/>
            <person name="Shih M.-C."/>
        </authorList>
    </citation>
    <scope>NUCLEOTIDE SEQUENCE</scope>
    <source>
        <strain evidence="1">Coll-153</strain>
    </source>
</reference>
<dbReference type="AlphaFoldDB" id="A0A9P7R1V1"/>
<sequence>MSNLCTSARPVNFCLGSSRRTLDPTWRNKSLSKFKEKRLFIPTLYRFSVLRHVITLHLRVARPGAGLVGEINKN</sequence>
<dbReference type="Proteomes" id="UP000699042">
    <property type="component" value="Unassembled WGS sequence"/>
</dbReference>
<dbReference type="EMBL" id="JAESDN010000008">
    <property type="protein sequence ID" value="KAG7046694.1"/>
    <property type="molecule type" value="Genomic_DNA"/>
</dbReference>
<name>A0A9P7R1V1_9PEZI</name>
<evidence type="ECO:0000313" key="1">
    <source>
        <dbReference type="EMBL" id="KAG7046694.1"/>
    </source>
</evidence>
<gene>
    <name evidence="1" type="ORF">JMJ77_014918</name>
</gene>
<accession>A0A9P7R1V1</accession>
<organism evidence="1 2">
    <name type="scientific">Colletotrichum scovillei</name>
    <dbReference type="NCBI Taxonomy" id="1209932"/>
    <lineage>
        <taxon>Eukaryota</taxon>
        <taxon>Fungi</taxon>
        <taxon>Dikarya</taxon>
        <taxon>Ascomycota</taxon>
        <taxon>Pezizomycotina</taxon>
        <taxon>Sordariomycetes</taxon>
        <taxon>Hypocreomycetidae</taxon>
        <taxon>Glomerellales</taxon>
        <taxon>Glomerellaceae</taxon>
        <taxon>Colletotrichum</taxon>
        <taxon>Colletotrichum acutatum species complex</taxon>
    </lineage>
</organism>
<feature type="non-terminal residue" evidence="1">
    <location>
        <position position="74"/>
    </location>
</feature>
<comment type="caution">
    <text evidence="1">The sequence shown here is derived from an EMBL/GenBank/DDBJ whole genome shotgun (WGS) entry which is preliminary data.</text>
</comment>